<dbReference type="Proteomes" id="UP000029120">
    <property type="component" value="Chromosome 5"/>
</dbReference>
<dbReference type="Gramene" id="KFK35140">
    <property type="protein sequence ID" value="KFK35140"/>
    <property type="gene ID" value="AALP_AA5G243400"/>
</dbReference>
<dbReference type="Pfam" id="PF00646">
    <property type="entry name" value="F-box"/>
    <property type="match status" value="1"/>
</dbReference>
<organism evidence="2 3">
    <name type="scientific">Arabis alpina</name>
    <name type="common">Alpine rock-cress</name>
    <dbReference type="NCBI Taxonomy" id="50452"/>
    <lineage>
        <taxon>Eukaryota</taxon>
        <taxon>Viridiplantae</taxon>
        <taxon>Streptophyta</taxon>
        <taxon>Embryophyta</taxon>
        <taxon>Tracheophyta</taxon>
        <taxon>Spermatophyta</taxon>
        <taxon>Magnoliopsida</taxon>
        <taxon>eudicotyledons</taxon>
        <taxon>Gunneridae</taxon>
        <taxon>Pentapetalae</taxon>
        <taxon>rosids</taxon>
        <taxon>malvids</taxon>
        <taxon>Brassicales</taxon>
        <taxon>Brassicaceae</taxon>
        <taxon>Arabideae</taxon>
        <taxon>Arabis</taxon>
    </lineage>
</organism>
<gene>
    <name evidence="2" type="ordered locus">AALP_Aa5g243400</name>
</gene>
<dbReference type="Pfam" id="PF24758">
    <property type="entry name" value="LRR_At5g56370"/>
    <property type="match status" value="1"/>
</dbReference>
<dbReference type="InterPro" id="IPR055294">
    <property type="entry name" value="FBL60-like"/>
</dbReference>
<protein>
    <recommendedName>
        <fullName evidence="1">FBD domain-containing protein</fullName>
    </recommendedName>
</protein>
<dbReference type="PANTHER" id="PTHR31293">
    <property type="entry name" value="RNI-LIKE SUPERFAMILY PROTEIN"/>
    <property type="match status" value="1"/>
</dbReference>
<feature type="domain" description="FBD" evidence="1">
    <location>
        <begin position="379"/>
        <end position="449"/>
    </location>
</feature>
<keyword evidence="3" id="KW-1185">Reference proteome</keyword>
<proteinExistence type="predicted"/>
<dbReference type="OMA" id="IYAHENS"/>
<accession>A0A087GZ38</accession>
<reference evidence="3" key="1">
    <citation type="journal article" date="2015" name="Nat. Plants">
        <title>Genome expansion of Arabis alpina linked with retrotransposition and reduced symmetric DNA methylation.</title>
        <authorList>
            <person name="Willing E.M."/>
            <person name="Rawat V."/>
            <person name="Mandakova T."/>
            <person name="Maumus F."/>
            <person name="James G.V."/>
            <person name="Nordstroem K.J."/>
            <person name="Becker C."/>
            <person name="Warthmann N."/>
            <person name="Chica C."/>
            <person name="Szarzynska B."/>
            <person name="Zytnicki M."/>
            <person name="Albani M.C."/>
            <person name="Kiefer C."/>
            <person name="Bergonzi S."/>
            <person name="Castaings L."/>
            <person name="Mateos J.L."/>
            <person name="Berns M.C."/>
            <person name="Bujdoso N."/>
            <person name="Piofczyk T."/>
            <person name="de Lorenzo L."/>
            <person name="Barrero-Sicilia C."/>
            <person name="Mateos I."/>
            <person name="Piednoel M."/>
            <person name="Hagmann J."/>
            <person name="Chen-Min-Tao R."/>
            <person name="Iglesias-Fernandez R."/>
            <person name="Schuster S.C."/>
            <person name="Alonso-Blanco C."/>
            <person name="Roudier F."/>
            <person name="Carbonero P."/>
            <person name="Paz-Ares J."/>
            <person name="Davis S.J."/>
            <person name="Pecinka A."/>
            <person name="Quesneville H."/>
            <person name="Colot V."/>
            <person name="Lysak M.A."/>
            <person name="Weigel D."/>
            <person name="Coupland G."/>
            <person name="Schneeberger K."/>
        </authorList>
    </citation>
    <scope>NUCLEOTIDE SEQUENCE [LARGE SCALE GENOMIC DNA]</scope>
    <source>
        <strain evidence="3">cv. Pajares</strain>
    </source>
</reference>
<dbReference type="OrthoDB" id="612216at2759"/>
<dbReference type="InterPro" id="IPR053781">
    <property type="entry name" value="F-box_AtFBL13-like"/>
</dbReference>
<dbReference type="SUPFAM" id="SSF52058">
    <property type="entry name" value="L domain-like"/>
    <property type="match status" value="1"/>
</dbReference>
<name>A0A087GZ38_ARAAL</name>
<dbReference type="SMART" id="SM00579">
    <property type="entry name" value="FBD"/>
    <property type="match status" value="1"/>
</dbReference>
<sequence>MDRISNLQDELLCHVLSFLTIKEAALTSVLAKRWRNLFAYVPNLVLDDSVFLHPEEGKRERDGVLESFMDFTDRVLALQGDSPIKKLTLIVKSGVDSVRVNRWIRNVLQRGVSELALFIDLGDEYRLPPELFVSKTLVVLIVAHRYDLDWHVLGISLPMLKDLYLTSVGFCVDQFDTLLPACPALKTLVSRMNWKNSNVTVSSATLEDLIIFSSERVVNPNSISFDTPSVVYFVYYDLVAEDYPKVNLTNLVKAKLDLVLSEYQIERIRAANIDLLEDDVFLRFGNVWKLISGIRNVRLLTLSSDTLEVLSFCCESMPVFNNLKILHIKSSESRGWQAMPVLLKNCPHLVTLVLQGLLHHVTDKCGDACDCISREDKGRSLISCPVKKLQIKRFQGTIKEISMVKHFLDYFPCLKKMEIYREENCPTNVEVLESLELMMKLYSCDVQYMDKK</sequence>
<evidence type="ECO:0000259" key="1">
    <source>
        <dbReference type="SMART" id="SM00579"/>
    </source>
</evidence>
<dbReference type="InterPro" id="IPR006566">
    <property type="entry name" value="FBD"/>
</dbReference>
<dbReference type="AlphaFoldDB" id="A0A087GZ38"/>
<dbReference type="InterPro" id="IPR036047">
    <property type="entry name" value="F-box-like_dom_sf"/>
</dbReference>
<dbReference type="CDD" id="cd22160">
    <property type="entry name" value="F-box_AtFBL13-like"/>
    <property type="match status" value="1"/>
</dbReference>
<dbReference type="EMBL" id="CM002873">
    <property type="protein sequence ID" value="KFK35140.1"/>
    <property type="molecule type" value="Genomic_DNA"/>
</dbReference>
<evidence type="ECO:0000313" key="3">
    <source>
        <dbReference type="Proteomes" id="UP000029120"/>
    </source>
</evidence>
<dbReference type="InterPro" id="IPR001810">
    <property type="entry name" value="F-box_dom"/>
</dbReference>
<dbReference type="InterPro" id="IPR055411">
    <property type="entry name" value="LRR_FXL15/At3g58940/PEG3-like"/>
</dbReference>
<evidence type="ECO:0000313" key="2">
    <source>
        <dbReference type="EMBL" id="KFK35140.1"/>
    </source>
</evidence>
<dbReference type="SUPFAM" id="SSF81383">
    <property type="entry name" value="F-box domain"/>
    <property type="match status" value="1"/>
</dbReference>
<dbReference type="PANTHER" id="PTHR31293:SF25">
    <property type="entry name" value="F-BOX_RNI SUPERFAMILY PROTEIN"/>
    <property type="match status" value="1"/>
</dbReference>